<evidence type="ECO:0000313" key="3">
    <source>
        <dbReference type="Proteomes" id="UP001159363"/>
    </source>
</evidence>
<dbReference type="EMBL" id="JARBHB010000015">
    <property type="protein sequence ID" value="KAJ8868123.1"/>
    <property type="molecule type" value="Genomic_DNA"/>
</dbReference>
<comment type="caution">
    <text evidence="2">The sequence shown here is derived from an EMBL/GenBank/DDBJ whole genome shotgun (WGS) entry which is preliminary data.</text>
</comment>
<evidence type="ECO:0000256" key="1">
    <source>
        <dbReference type="SAM" id="SignalP"/>
    </source>
</evidence>
<name>A0ABQ9G9K7_9NEOP</name>
<protein>
    <submittedName>
        <fullName evidence="2">Uncharacterized protein</fullName>
    </submittedName>
</protein>
<feature type="chain" id="PRO_5047047773" evidence="1">
    <location>
        <begin position="18"/>
        <end position="1331"/>
    </location>
</feature>
<gene>
    <name evidence="2" type="ORF">PR048_031932</name>
</gene>
<evidence type="ECO:0000313" key="2">
    <source>
        <dbReference type="EMBL" id="KAJ8868123.1"/>
    </source>
</evidence>
<keyword evidence="1" id="KW-0732">Signal</keyword>
<sequence>MPRYTVAVMLPVVLAAAYDTPEFVREADPIHAVYARLVGKKAVQCWDTENGCAQPARSVYVVFSRRNERAGETGDPRENRPWWEASRLTAQPPWPLAGYIRHCGGLCGSTHDVACRTFVTILLPISPGASIAFTSACSDFRCDKLLSQIAQLARYCHSRGSRVECALLCCLYPPVTTTAENSPLLVFQDTGAQIQFRDWMILTVTHCKCIPTYHGHSDSELRNYEWPSQRHDGNTARLARRGDGALGVCVSVARIAASFLDLDAGVPTGVHFVLDENNTSYKVSLNLCNPSQTTVSVFLSTWPEKGKFARAVGLRGHSKVHNVHLLRIRTAAMSRHIRDALFKGTKPDKERSGCKSGVKRGRAAGMCAVAVGNREEWSVFPSMLFGGGEWPAGSTVMLLCSALAWTRKKPAAATLPRLPLLIITPPAALLVVFYLQATCVATYHPHTHPPIIYVSYFSTGGLSYNFILQGCTLCASCRTTELSCLRQIYHVCHWLLSVVSCLRWHASRGYVIPALRSNLTLLALRIETVSTQLCTTSGIATCLRSCRNFDDVVSLFLTTATSQNCRVGDTTLPKAVHAQVSTFETNLRKKSLPLPAYMNPDILSGMRPVKLVTICGNYYDPIVLLLESVKPSSAHIPIVVSHVCKQYITRYSSVGNKFPAVCQSSEIALCLTETSGPGGGAGARLDNSWETWSKKQWLTCRQTEVKCHTRKHREERDIISTVIEKCGDEAKQQVLSLLVNQATRRAAFYTGVGIIITKQIRKGSKITTETGQQIFIRNNIHVFYVREKNVPTTTKLLPIVKNEIDFLWRRALDHQPRHHAASIPLPPPLLYLPWPFVHCHAQLTDHRPMELLVYYVPVNVHVDKFPLYLWRGQCYCVCEEILTRQYQYSRTSVFNCVSLIVVHAREFCGVGVLTVKLESQPDEHDMTDGYDLRVGRTDVTVTLLFIGYYSDFVASGLSCLARRGCRVLLVEKVELSPTKAVVLVGLGASADFMRIPLSTTKCAGQEARERYGRQLHVLLVFHRPYAQGVQCFRPNAVLCKVDLPEMGADSGDCYFRSRSPLGNSRALLLKTQLDPATSIAAIFNCTVRYDGNTARLARKSNEALGVRVSVAHSLKNELEICEVGGGGDPQRMRGRNDELCCRSSSLCRGDPCSSTVVYFRVCSRHNSACVLLATGLLRTITPPLTPTYSPILVPNQEPPKSLHSTVIIMSALQVFIDQLYLFLHYSRAVTYVKVLPSTPVAVFALANVQPCKKARSPAPLWIKLRIVVFAILSRNCRRRGNTCPFDTCMRVCSVFVGERGIPEEDKPERRVIECDTDKSTTYAARYRPVQF</sequence>
<feature type="signal peptide" evidence="1">
    <location>
        <begin position="1"/>
        <end position="17"/>
    </location>
</feature>
<dbReference type="Proteomes" id="UP001159363">
    <property type="component" value="Chromosome 14"/>
</dbReference>
<accession>A0ABQ9G9K7</accession>
<organism evidence="2 3">
    <name type="scientific">Dryococelus australis</name>
    <dbReference type="NCBI Taxonomy" id="614101"/>
    <lineage>
        <taxon>Eukaryota</taxon>
        <taxon>Metazoa</taxon>
        <taxon>Ecdysozoa</taxon>
        <taxon>Arthropoda</taxon>
        <taxon>Hexapoda</taxon>
        <taxon>Insecta</taxon>
        <taxon>Pterygota</taxon>
        <taxon>Neoptera</taxon>
        <taxon>Polyneoptera</taxon>
        <taxon>Phasmatodea</taxon>
        <taxon>Verophasmatodea</taxon>
        <taxon>Anareolatae</taxon>
        <taxon>Phasmatidae</taxon>
        <taxon>Eurycanthinae</taxon>
        <taxon>Dryococelus</taxon>
    </lineage>
</organism>
<proteinExistence type="predicted"/>
<keyword evidence="3" id="KW-1185">Reference proteome</keyword>
<reference evidence="2 3" key="1">
    <citation type="submission" date="2023-02" db="EMBL/GenBank/DDBJ databases">
        <title>LHISI_Scaffold_Assembly.</title>
        <authorList>
            <person name="Stuart O.P."/>
            <person name="Cleave R."/>
            <person name="Magrath M.J.L."/>
            <person name="Mikheyev A.S."/>
        </authorList>
    </citation>
    <scope>NUCLEOTIDE SEQUENCE [LARGE SCALE GENOMIC DNA]</scope>
    <source>
        <strain evidence="2">Daus_M_001</strain>
        <tissue evidence="2">Leg muscle</tissue>
    </source>
</reference>